<dbReference type="AlphaFoldDB" id="A0A1I4MN41"/>
<dbReference type="STRING" id="582667.SAMN05192568_101798"/>
<protein>
    <submittedName>
        <fullName evidence="2">Uncharacterized protein</fullName>
    </submittedName>
</protein>
<gene>
    <name evidence="2" type="ORF">SAMN05192568_101798</name>
</gene>
<feature type="compositionally biased region" description="Low complexity" evidence="1">
    <location>
        <begin position="52"/>
        <end position="61"/>
    </location>
</feature>
<accession>A0A1I4MN41</accession>
<dbReference type="RefSeq" id="WP_139234106.1">
    <property type="nucleotide sequence ID" value="NZ_FOTK01000017.1"/>
</dbReference>
<reference evidence="3" key="1">
    <citation type="submission" date="2016-10" db="EMBL/GenBank/DDBJ databases">
        <authorList>
            <person name="Varghese N."/>
            <person name="Submissions S."/>
        </authorList>
    </citation>
    <scope>NUCLEOTIDE SEQUENCE [LARGE SCALE GENOMIC DNA]</scope>
    <source>
        <strain evidence="3">BL36</strain>
    </source>
</reference>
<dbReference type="EMBL" id="FOTK01000017">
    <property type="protein sequence ID" value="SFM04802.1"/>
    <property type="molecule type" value="Genomic_DNA"/>
</dbReference>
<sequence length="141" mass="15011">MPADGGILSGPLTLKSFSLLATTGGATGTFIGFAYIKFEDYVEAKRKAKAAAAGSGQAEASTKAGPTKPTWSRRGKSYALEMGLAGLMIFVLVPETDFSNIELKSGAHYLLREIAEHYPSAKVSLQDCVLAMMEFQKSKPT</sequence>
<proteinExistence type="predicted"/>
<organism evidence="2 3">
    <name type="scientific">Methylobacterium pseudosasicola</name>
    <dbReference type="NCBI Taxonomy" id="582667"/>
    <lineage>
        <taxon>Bacteria</taxon>
        <taxon>Pseudomonadati</taxon>
        <taxon>Pseudomonadota</taxon>
        <taxon>Alphaproteobacteria</taxon>
        <taxon>Hyphomicrobiales</taxon>
        <taxon>Methylobacteriaceae</taxon>
        <taxon>Methylobacterium</taxon>
    </lineage>
</organism>
<evidence type="ECO:0000313" key="3">
    <source>
        <dbReference type="Proteomes" id="UP000199048"/>
    </source>
</evidence>
<dbReference type="Proteomes" id="UP000199048">
    <property type="component" value="Unassembled WGS sequence"/>
</dbReference>
<feature type="region of interest" description="Disordered" evidence="1">
    <location>
        <begin position="52"/>
        <end position="73"/>
    </location>
</feature>
<evidence type="ECO:0000256" key="1">
    <source>
        <dbReference type="SAM" id="MobiDB-lite"/>
    </source>
</evidence>
<evidence type="ECO:0000313" key="2">
    <source>
        <dbReference type="EMBL" id="SFM04802.1"/>
    </source>
</evidence>
<keyword evidence="3" id="KW-1185">Reference proteome</keyword>
<name>A0A1I4MN41_9HYPH</name>